<keyword evidence="1" id="KW-0472">Membrane</keyword>
<dbReference type="EMBL" id="JBHUDL010000010">
    <property type="protein sequence ID" value="MFD1635043.1"/>
    <property type="molecule type" value="Genomic_DNA"/>
</dbReference>
<proteinExistence type="predicted"/>
<feature type="transmembrane region" description="Helical" evidence="1">
    <location>
        <begin position="57"/>
        <end position="76"/>
    </location>
</feature>
<organism evidence="2 3">
    <name type="scientific">Haloplanus ruber</name>
    <dbReference type="NCBI Taxonomy" id="869892"/>
    <lineage>
        <taxon>Archaea</taxon>
        <taxon>Methanobacteriati</taxon>
        <taxon>Methanobacteriota</taxon>
        <taxon>Stenosarchaea group</taxon>
        <taxon>Halobacteria</taxon>
        <taxon>Halobacteriales</taxon>
        <taxon>Haloferacaceae</taxon>
        <taxon>Haloplanus</taxon>
    </lineage>
</organism>
<evidence type="ECO:0000313" key="2">
    <source>
        <dbReference type="EMBL" id="MFD1635043.1"/>
    </source>
</evidence>
<accession>A0ABD6D320</accession>
<sequence length="98" mass="9654">MPTTTIDDVAMALSGTLLTLGVVVLGIVELVDGAPYGASPVTNEAGEIVATPGVDPAIRTALVLAGLVVLLLWGGYRVVVGPEPSGATTDATAAPGTQ</sequence>
<keyword evidence="1" id="KW-0812">Transmembrane</keyword>
<keyword evidence="1" id="KW-1133">Transmembrane helix</keyword>
<evidence type="ECO:0000256" key="1">
    <source>
        <dbReference type="SAM" id="Phobius"/>
    </source>
</evidence>
<dbReference type="RefSeq" id="WP_256405270.1">
    <property type="nucleotide sequence ID" value="NZ_CP187151.1"/>
</dbReference>
<name>A0ABD6D320_9EURY</name>
<protein>
    <submittedName>
        <fullName evidence="2">Uncharacterized protein</fullName>
    </submittedName>
</protein>
<gene>
    <name evidence="2" type="ORF">ACFSBJ_15025</name>
</gene>
<evidence type="ECO:0000313" key="3">
    <source>
        <dbReference type="Proteomes" id="UP001597075"/>
    </source>
</evidence>
<dbReference type="Proteomes" id="UP001597075">
    <property type="component" value="Unassembled WGS sequence"/>
</dbReference>
<keyword evidence="3" id="KW-1185">Reference proteome</keyword>
<dbReference type="AlphaFoldDB" id="A0ABD6D320"/>
<comment type="caution">
    <text evidence="2">The sequence shown here is derived from an EMBL/GenBank/DDBJ whole genome shotgun (WGS) entry which is preliminary data.</text>
</comment>
<reference evidence="2 3" key="1">
    <citation type="journal article" date="2019" name="Int. J. Syst. Evol. Microbiol.">
        <title>The Global Catalogue of Microorganisms (GCM) 10K type strain sequencing project: providing services to taxonomists for standard genome sequencing and annotation.</title>
        <authorList>
            <consortium name="The Broad Institute Genomics Platform"/>
            <consortium name="The Broad Institute Genome Sequencing Center for Infectious Disease"/>
            <person name="Wu L."/>
            <person name="Ma J."/>
        </authorList>
    </citation>
    <scope>NUCLEOTIDE SEQUENCE [LARGE SCALE GENOMIC DNA]</scope>
    <source>
        <strain evidence="2 3">CGMCC 1.10594</strain>
    </source>
</reference>